<keyword evidence="2" id="KW-1185">Reference proteome</keyword>
<reference evidence="2" key="2">
    <citation type="submission" date="2019-01" db="EMBL/GenBank/DDBJ databases">
        <title>Genome sequence of Desulfonema ishimotonii strain Tokyo 01.</title>
        <authorList>
            <person name="Fukui M."/>
        </authorList>
    </citation>
    <scope>NUCLEOTIDE SEQUENCE [LARGE SCALE GENOMIC DNA]</scope>
    <source>
        <strain evidence="2">Tokyo 01</strain>
    </source>
</reference>
<dbReference type="EMBL" id="BEXT01000001">
    <property type="protein sequence ID" value="GBC63660.1"/>
    <property type="molecule type" value="Genomic_DNA"/>
</dbReference>
<name>A0A401G353_9BACT</name>
<sequence length="96" mass="10740">MVCPCGSEWYCDSVFTDIPVKQGIADLRPYASAEMTVFRRFPRRVRSHPPAVGVSAEKQKAVQGTGFYRESMARIISPAFSAWSAMAPRVSARRTR</sequence>
<evidence type="ECO:0000313" key="1">
    <source>
        <dbReference type="EMBL" id="GBC63660.1"/>
    </source>
</evidence>
<dbReference type="AlphaFoldDB" id="A0A401G353"/>
<organism evidence="1 2">
    <name type="scientific">Desulfonema ishimotonii</name>
    <dbReference type="NCBI Taxonomy" id="45657"/>
    <lineage>
        <taxon>Bacteria</taxon>
        <taxon>Pseudomonadati</taxon>
        <taxon>Thermodesulfobacteriota</taxon>
        <taxon>Desulfobacteria</taxon>
        <taxon>Desulfobacterales</taxon>
        <taxon>Desulfococcaceae</taxon>
        <taxon>Desulfonema</taxon>
    </lineage>
</organism>
<proteinExistence type="predicted"/>
<protein>
    <submittedName>
        <fullName evidence="1">Uncharacterized protein</fullName>
    </submittedName>
</protein>
<gene>
    <name evidence="1" type="ORF">DENIS_4658</name>
</gene>
<evidence type="ECO:0000313" key="2">
    <source>
        <dbReference type="Proteomes" id="UP000288096"/>
    </source>
</evidence>
<comment type="caution">
    <text evidence="1">The sequence shown here is derived from an EMBL/GenBank/DDBJ whole genome shotgun (WGS) entry which is preliminary data.</text>
</comment>
<accession>A0A401G353</accession>
<dbReference type="Proteomes" id="UP000288096">
    <property type="component" value="Unassembled WGS sequence"/>
</dbReference>
<reference evidence="2" key="1">
    <citation type="submission" date="2017-11" db="EMBL/GenBank/DDBJ databases">
        <authorList>
            <person name="Watanabe M."/>
            <person name="Kojima H."/>
        </authorList>
    </citation>
    <scope>NUCLEOTIDE SEQUENCE [LARGE SCALE GENOMIC DNA]</scope>
    <source>
        <strain evidence="2">Tokyo 01</strain>
    </source>
</reference>